<accession>A0A4Y2SGC8</accession>
<dbReference type="EMBL" id="BGPR01021744">
    <property type="protein sequence ID" value="GBN87298.1"/>
    <property type="molecule type" value="Genomic_DNA"/>
</dbReference>
<dbReference type="AlphaFoldDB" id="A0A4Y2SGC8"/>
<reference evidence="1 2" key="1">
    <citation type="journal article" date="2019" name="Sci. Rep.">
        <title>Orb-weaving spider Araneus ventricosus genome elucidates the spidroin gene catalogue.</title>
        <authorList>
            <person name="Kono N."/>
            <person name="Nakamura H."/>
            <person name="Ohtoshi R."/>
            <person name="Moran D.A.P."/>
            <person name="Shinohara A."/>
            <person name="Yoshida Y."/>
            <person name="Fujiwara M."/>
            <person name="Mori M."/>
            <person name="Tomita M."/>
            <person name="Arakawa K."/>
        </authorList>
    </citation>
    <scope>NUCLEOTIDE SEQUENCE [LARGE SCALE GENOMIC DNA]</scope>
</reference>
<organism evidence="1 2">
    <name type="scientific">Araneus ventricosus</name>
    <name type="common">Orbweaver spider</name>
    <name type="synonym">Epeira ventricosa</name>
    <dbReference type="NCBI Taxonomy" id="182803"/>
    <lineage>
        <taxon>Eukaryota</taxon>
        <taxon>Metazoa</taxon>
        <taxon>Ecdysozoa</taxon>
        <taxon>Arthropoda</taxon>
        <taxon>Chelicerata</taxon>
        <taxon>Arachnida</taxon>
        <taxon>Araneae</taxon>
        <taxon>Araneomorphae</taxon>
        <taxon>Entelegynae</taxon>
        <taxon>Araneoidea</taxon>
        <taxon>Araneidae</taxon>
        <taxon>Araneus</taxon>
    </lineage>
</organism>
<protein>
    <submittedName>
        <fullName evidence="1">Uncharacterized protein</fullName>
    </submittedName>
</protein>
<keyword evidence="2" id="KW-1185">Reference proteome</keyword>
<sequence>MKILERCVCRSPSEYSDIRPVLFVLSEMAGIALYRNPSFILGERGSLVPHTCTFTLQCTKDLGLPEKLEVSALILCDDVMSLYESNENVA</sequence>
<name>A0A4Y2SGC8_ARAVE</name>
<evidence type="ECO:0000313" key="2">
    <source>
        <dbReference type="Proteomes" id="UP000499080"/>
    </source>
</evidence>
<comment type="caution">
    <text evidence="1">The sequence shown here is derived from an EMBL/GenBank/DDBJ whole genome shotgun (WGS) entry which is preliminary data.</text>
</comment>
<evidence type="ECO:0000313" key="1">
    <source>
        <dbReference type="EMBL" id="GBN87298.1"/>
    </source>
</evidence>
<proteinExistence type="predicted"/>
<gene>
    <name evidence="1" type="ORF">AVEN_127646_1</name>
</gene>
<dbReference type="Proteomes" id="UP000499080">
    <property type="component" value="Unassembled WGS sequence"/>
</dbReference>